<gene>
    <name evidence="4" type="ORF">ENW50_00165</name>
</gene>
<dbReference type="PANTHER" id="PTHR36120:SF1">
    <property type="entry name" value="L-FUCOSE ISOMERASE C-TERMINAL DOMAIN-CONTAINING PROTEIN"/>
    <property type="match status" value="1"/>
</dbReference>
<dbReference type="PANTHER" id="PTHR36120">
    <property type="entry name" value="FUCOSE ISOMERASE"/>
    <property type="match status" value="1"/>
</dbReference>
<keyword evidence="2" id="KW-0119">Carbohydrate metabolism</keyword>
<comment type="caution">
    <text evidence="4">The sequence shown here is derived from an EMBL/GenBank/DDBJ whole genome shotgun (WGS) entry which is preliminary data.</text>
</comment>
<evidence type="ECO:0000313" key="4">
    <source>
        <dbReference type="EMBL" id="HGY93095.1"/>
    </source>
</evidence>
<organism evidence="4">
    <name type="scientific">Acidobacterium capsulatum</name>
    <dbReference type="NCBI Taxonomy" id="33075"/>
    <lineage>
        <taxon>Bacteria</taxon>
        <taxon>Pseudomonadati</taxon>
        <taxon>Acidobacteriota</taxon>
        <taxon>Terriglobia</taxon>
        <taxon>Terriglobales</taxon>
        <taxon>Acidobacteriaceae</taxon>
        <taxon>Acidobacterium</taxon>
    </lineage>
</organism>
<name>A0A7V4XQ77_9BACT</name>
<dbReference type="Pfam" id="PF02952">
    <property type="entry name" value="Fucose_iso_C"/>
    <property type="match status" value="1"/>
</dbReference>
<accession>A0A7V4XQ77</accession>
<dbReference type="SUPFAM" id="SSF53743">
    <property type="entry name" value="FucI/AraA N-terminal and middle domains"/>
    <property type="match status" value="1"/>
</dbReference>
<dbReference type="InterPro" id="IPR015888">
    <property type="entry name" value="Fuc_isomerase_C"/>
</dbReference>
<proteinExistence type="predicted"/>
<feature type="domain" description="L-fucose isomerase C-terminal" evidence="3">
    <location>
        <begin position="340"/>
        <end position="467"/>
    </location>
</feature>
<protein>
    <submittedName>
        <fullName evidence="4">Fucose isomerase</fullName>
    </submittedName>
</protein>
<reference evidence="4" key="1">
    <citation type="journal article" date="2020" name="mSystems">
        <title>Genome- and Community-Level Interaction Insights into Carbon Utilization and Element Cycling Functions of Hydrothermarchaeota in Hydrothermal Sediment.</title>
        <authorList>
            <person name="Zhou Z."/>
            <person name="Liu Y."/>
            <person name="Xu W."/>
            <person name="Pan J."/>
            <person name="Luo Z.H."/>
            <person name="Li M."/>
        </authorList>
    </citation>
    <scope>NUCLEOTIDE SEQUENCE [LARGE SCALE GENOMIC DNA]</scope>
    <source>
        <strain evidence="4">SpSt-855</strain>
    </source>
</reference>
<dbReference type="EMBL" id="DTKL01000003">
    <property type="protein sequence ID" value="HGY93095.1"/>
    <property type="molecule type" value="Genomic_DNA"/>
</dbReference>
<dbReference type="AlphaFoldDB" id="A0A7V4XQ77"/>
<evidence type="ECO:0000256" key="2">
    <source>
        <dbReference type="ARBA" id="ARBA00023277"/>
    </source>
</evidence>
<evidence type="ECO:0000256" key="1">
    <source>
        <dbReference type="ARBA" id="ARBA00023235"/>
    </source>
</evidence>
<dbReference type="InterPro" id="IPR009015">
    <property type="entry name" value="Fucose_isomerase_N/cen_sf"/>
</dbReference>
<dbReference type="GO" id="GO:0008736">
    <property type="term" value="F:L-fucose isomerase activity"/>
    <property type="evidence" value="ECO:0007669"/>
    <property type="project" value="InterPro"/>
</dbReference>
<dbReference type="GO" id="GO:0006004">
    <property type="term" value="P:fucose metabolic process"/>
    <property type="evidence" value="ECO:0007669"/>
    <property type="project" value="InterPro"/>
</dbReference>
<evidence type="ECO:0000259" key="3">
    <source>
        <dbReference type="Pfam" id="PF02952"/>
    </source>
</evidence>
<dbReference type="CDD" id="cd00578">
    <property type="entry name" value="L-fuc_L-ara-isomerases"/>
    <property type="match status" value="1"/>
</dbReference>
<keyword evidence="1 4" id="KW-0413">Isomerase</keyword>
<sequence length="481" mass="53535">MKKQLTFGLIVGNRGFFPDHLAKEGRDEMLAVLEKAGHRVIALSPEQSKFGSVETHDDAIRCAELFRKHRDEIDGIIVTLPNFGDERGVADSIRLSTLKVPVLVQATPDRSDKMKISHRRDSFCGKMSACNNLMQYGIPYSITAKHTVQPDSDEFRKDLDWFAKVCRVVDGFRNLRIAAIGARPQAFNTVRYSERLLERSGISVITLDLSDIFGAVSRLKDNDDNVQQKLAAIKAYVPTQNIPSEALLKMTKLGVAIEKFMADQHCTVSAIQCWTSLEENFGVVPCTIMSMMSDSLLPSACETDVVGTISMYALALASQTPSALLDWNNNYGDDPDKAVCFHCSNLPKHFFADVIMDFQEIIAGTVGKENTYGTCVGRVKAGDMTYLRFSTDDYTGAIRGYIGQGEFTKDPLETFGGAGVCRIPRMQKLLNFICENGFEHHVAANFSTVADPVYEAAKKYLGWEMFYHEPGEHDRVSIRTT</sequence>
<dbReference type="GO" id="GO:0005737">
    <property type="term" value="C:cytoplasm"/>
    <property type="evidence" value="ECO:0007669"/>
    <property type="project" value="InterPro"/>
</dbReference>